<organism evidence="13 14">
    <name type="scientific">Desulfotruncus arcticus DSM 17038</name>
    <dbReference type="NCBI Taxonomy" id="1121424"/>
    <lineage>
        <taxon>Bacteria</taxon>
        <taxon>Bacillati</taxon>
        <taxon>Bacillota</taxon>
        <taxon>Clostridia</taxon>
        <taxon>Eubacteriales</taxon>
        <taxon>Desulfallaceae</taxon>
        <taxon>Desulfotruncus</taxon>
    </lineage>
</organism>
<dbReference type="Pfam" id="PF22599">
    <property type="entry name" value="SecDF_P1_head"/>
    <property type="match status" value="1"/>
</dbReference>
<dbReference type="PANTHER" id="PTHR30081:SF1">
    <property type="entry name" value="PROTEIN TRANSLOCASE SUBUNIT SECD"/>
    <property type="match status" value="1"/>
</dbReference>
<dbReference type="GO" id="GO:0043952">
    <property type="term" value="P:protein transport by the Sec complex"/>
    <property type="evidence" value="ECO:0007669"/>
    <property type="project" value="UniProtKB-UniRule"/>
</dbReference>
<dbReference type="Pfam" id="PF02355">
    <property type="entry name" value="SecD_SecF_C"/>
    <property type="match status" value="1"/>
</dbReference>
<evidence type="ECO:0000256" key="1">
    <source>
        <dbReference type="ARBA" id="ARBA00004651"/>
    </source>
</evidence>
<dbReference type="InterPro" id="IPR055344">
    <property type="entry name" value="SecD_SecF_C_bact"/>
</dbReference>
<reference evidence="14" key="1">
    <citation type="submission" date="2016-10" db="EMBL/GenBank/DDBJ databases">
        <authorList>
            <person name="Varghese N."/>
            <person name="Submissions S."/>
        </authorList>
    </citation>
    <scope>NUCLEOTIDE SEQUENCE [LARGE SCALE GENOMIC DNA]</scope>
    <source>
        <strain evidence="14">DSM 17038</strain>
    </source>
</reference>
<dbReference type="AlphaFoldDB" id="A0A1I2SE91"/>
<comment type="caution">
    <text evidence="9">Lacks conserved residue(s) required for the propagation of feature annotation.</text>
</comment>
<keyword evidence="2 9" id="KW-0813">Transport</keyword>
<dbReference type="STRING" id="341036.SAMN05660649_01883"/>
<evidence type="ECO:0000256" key="8">
    <source>
        <dbReference type="ARBA" id="ARBA00023136"/>
    </source>
</evidence>
<comment type="subcellular location">
    <subcellularLocation>
        <location evidence="1 9">Cell membrane</location>
        <topology evidence="1 9">Multi-pass membrane protein</topology>
    </subcellularLocation>
</comment>
<sequence>MRWSKILTLVIIVLVVISVGLTAAAPLSIFKNVAWLPWGKDIVLGLDLQGGVHVVLEAKDTATSKVTEDTMRKAVAVLENRINQTGVAEPIIQRQGDRRIIVELAGIEDPEKAVIDMIKPAFLEFKTQDGQTIVTGADLKDAIEGRDPTSGQVEVNLTFTTEGTRKFAQATAANVGNPIGIYLDEQMLQNPVVQEPITNGQARITGYADLEEAHKVAILLRSGALPVQLDVMEKRTVGPQLGQDSLDRSINAGVVGIIAILVFMLVYYRVPGAVADLALIIYALIVFAIFIGIHATMTLPGIAGFLLSLGIAVDANVIIFERVKEELRSGKSIRSAIDAGFKRGFVAVFDANVTTLIAAVVLYYFGTSLIRGFAVTLSIGILASMFTAITMTRWMLHLVAGTNLFKSVKNYGA</sequence>
<dbReference type="GO" id="GO:0005886">
    <property type="term" value="C:plasma membrane"/>
    <property type="evidence" value="ECO:0007669"/>
    <property type="project" value="UniProtKB-SubCell"/>
</dbReference>
<keyword evidence="14" id="KW-1185">Reference proteome</keyword>
<dbReference type="InterPro" id="IPR054384">
    <property type="entry name" value="SecDF_P1_head"/>
</dbReference>
<dbReference type="Proteomes" id="UP000199337">
    <property type="component" value="Unassembled WGS sequence"/>
</dbReference>
<evidence type="ECO:0000313" key="13">
    <source>
        <dbReference type="EMBL" id="SFG51040.1"/>
    </source>
</evidence>
<dbReference type="NCBIfam" id="TIGR01129">
    <property type="entry name" value="secD"/>
    <property type="match status" value="1"/>
</dbReference>
<dbReference type="FunFam" id="1.20.1640.10:FF:000004">
    <property type="entry name" value="Protein translocase subunit SecD"/>
    <property type="match status" value="1"/>
</dbReference>
<dbReference type="Gene3D" id="1.20.1640.10">
    <property type="entry name" value="Multidrug efflux transporter AcrB transmembrane domain"/>
    <property type="match status" value="1"/>
</dbReference>
<comment type="similarity">
    <text evidence="9">Belongs to the SecD/SecF family. SecD subfamily.</text>
</comment>
<dbReference type="InterPro" id="IPR048634">
    <property type="entry name" value="SecD_SecF_C"/>
</dbReference>
<keyword evidence="7 9" id="KW-0811">Translocation</keyword>
<evidence type="ECO:0000256" key="4">
    <source>
        <dbReference type="ARBA" id="ARBA00022692"/>
    </source>
</evidence>
<feature type="domain" description="Protein export membrane protein SecD/SecF C-terminal" evidence="10">
    <location>
        <begin position="230"/>
        <end position="393"/>
    </location>
</feature>
<evidence type="ECO:0000256" key="9">
    <source>
        <dbReference type="HAMAP-Rule" id="MF_01463"/>
    </source>
</evidence>
<dbReference type="EMBL" id="FOOX01000005">
    <property type="protein sequence ID" value="SFG51040.1"/>
    <property type="molecule type" value="Genomic_DNA"/>
</dbReference>
<dbReference type="PANTHER" id="PTHR30081">
    <property type="entry name" value="PROTEIN-EXPORT MEMBRANE PROTEIN SEC"/>
    <property type="match status" value="1"/>
</dbReference>
<evidence type="ECO:0000259" key="10">
    <source>
        <dbReference type="Pfam" id="PF02355"/>
    </source>
</evidence>
<dbReference type="Pfam" id="PF21760">
    <property type="entry name" value="SecD_1st"/>
    <property type="match status" value="1"/>
</dbReference>
<feature type="transmembrane region" description="Helical" evidence="9">
    <location>
        <begin position="277"/>
        <end position="296"/>
    </location>
</feature>
<keyword evidence="4 9" id="KW-0812">Transmembrane</keyword>
<dbReference type="OrthoDB" id="9805019at2"/>
<evidence type="ECO:0000256" key="5">
    <source>
        <dbReference type="ARBA" id="ARBA00022927"/>
    </source>
</evidence>
<feature type="domain" description="SecDF P1 head subdomain" evidence="12">
    <location>
        <begin position="131"/>
        <end position="227"/>
    </location>
</feature>
<dbReference type="InterPro" id="IPR005791">
    <property type="entry name" value="SecD"/>
</dbReference>
<dbReference type="GO" id="GO:0015450">
    <property type="term" value="F:protein-transporting ATPase activity"/>
    <property type="evidence" value="ECO:0007669"/>
    <property type="project" value="InterPro"/>
</dbReference>
<feature type="transmembrane region" description="Helical" evidence="9">
    <location>
        <begin position="344"/>
        <end position="366"/>
    </location>
</feature>
<feature type="transmembrane region" description="Helical" evidence="9">
    <location>
        <begin position="250"/>
        <end position="270"/>
    </location>
</feature>
<dbReference type="Gene3D" id="3.30.70.3220">
    <property type="match status" value="1"/>
</dbReference>
<keyword evidence="5 9" id="KW-0653">Protein transport</keyword>
<evidence type="ECO:0000256" key="7">
    <source>
        <dbReference type="ARBA" id="ARBA00023010"/>
    </source>
</evidence>
<dbReference type="GO" id="GO:0065002">
    <property type="term" value="P:intracellular protein transmembrane transport"/>
    <property type="evidence" value="ECO:0007669"/>
    <property type="project" value="UniProtKB-UniRule"/>
</dbReference>
<dbReference type="HAMAP" id="MF_01463_B">
    <property type="entry name" value="SecD_B"/>
    <property type="match status" value="1"/>
</dbReference>
<name>A0A1I2SE91_9FIRM</name>
<feature type="transmembrane region" description="Helical" evidence="9">
    <location>
        <begin position="372"/>
        <end position="396"/>
    </location>
</feature>
<feature type="domain" description="Protein translocase subunit SecDF P1" evidence="11">
    <location>
        <begin position="71"/>
        <end position="129"/>
    </location>
</feature>
<dbReference type="RefSeq" id="WP_092470948.1">
    <property type="nucleotide sequence ID" value="NZ_FOOX01000005.1"/>
</dbReference>
<evidence type="ECO:0000313" key="14">
    <source>
        <dbReference type="Proteomes" id="UP000199337"/>
    </source>
</evidence>
<dbReference type="InterPro" id="IPR022813">
    <property type="entry name" value="SecD/SecF_arch_bac"/>
</dbReference>
<dbReference type="Pfam" id="PF07549">
    <property type="entry name" value="Sec_GG"/>
    <property type="match status" value="1"/>
</dbReference>
<evidence type="ECO:0000259" key="12">
    <source>
        <dbReference type="Pfam" id="PF22599"/>
    </source>
</evidence>
<evidence type="ECO:0000256" key="3">
    <source>
        <dbReference type="ARBA" id="ARBA00022475"/>
    </source>
</evidence>
<dbReference type="GO" id="GO:0006605">
    <property type="term" value="P:protein targeting"/>
    <property type="evidence" value="ECO:0007669"/>
    <property type="project" value="UniProtKB-UniRule"/>
</dbReference>
<gene>
    <name evidence="9" type="primary">secD</name>
    <name evidence="13" type="ORF">SAMN05660649_01883</name>
</gene>
<keyword evidence="6 9" id="KW-1133">Transmembrane helix</keyword>
<keyword evidence="8 9" id="KW-0472">Membrane</keyword>
<evidence type="ECO:0000259" key="11">
    <source>
        <dbReference type="Pfam" id="PF21760"/>
    </source>
</evidence>
<protein>
    <recommendedName>
        <fullName evidence="9">Protein translocase subunit SecD</fullName>
    </recommendedName>
</protein>
<comment type="function">
    <text evidence="9">Part of the Sec protein translocase complex. Interacts with the SecYEG preprotein conducting channel. SecDF uses the proton motive force (PMF) to complete protein translocation after the ATP-dependent function of SecA.</text>
</comment>
<dbReference type="SUPFAM" id="SSF82866">
    <property type="entry name" value="Multidrug efflux transporter AcrB transmembrane domain"/>
    <property type="match status" value="1"/>
</dbReference>
<dbReference type="InterPro" id="IPR022646">
    <property type="entry name" value="SecD/SecF_CS"/>
</dbReference>
<evidence type="ECO:0000256" key="2">
    <source>
        <dbReference type="ARBA" id="ARBA00022448"/>
    </source>
</evidence>
<accession>A0A1I2SE91</accession>
<evidence type="ECO:0000256" key="6">
    <source>
        <dbReference type="ARBA" id="ARBA00022989"/>
    </source>
</evidence>
<dbReference type="InterPro" id="IPR048631">
    <property type="entry name" value="SecD_1st"/>
</dbReference>
<keyword evidence="3 9" id="KW-1003">Cell membrane</keyword>
<dbReference type="NCBIfam" id="TIGR00916">
    <property type="entry name" value="2A0604s01"/>
    <property type="match status" value="1"/>
</dbReference>
<comment type="subunit">
    <text evidence="9">Forms a complex with SecF. Part of the essential Sec protein translocation apparatus which comprises SecA, SecYEG and auxiliary proteins SecDF. Other proteins may also be involved.</text>
</comment>
<proteinExistence type="inferred from homology"/>